<name>A0A4Y2H9X4_ARAVE</name>
<dbReference type="PANTHER" id="PTHR46060:SF1">
    <property type="entry name" value="MARINER MOS1 TRANSPOSASE-LIKE PROTEIN"/>
    <property type="match status" value="1"/>
</dbReference>
<evidence type="ECO:0008006" key="3">
    <source>
        <dbReference type="Google" id="ProtNLM"/>
    </source>
</evidence>
<dbReference type="EMBL" id="BGPR01001791">
    <property type="protein sequence ID" value="GBM61935.1"/>
    <property type="molecule type" value="Genomic_DNA"/>
</dbReference>
<accession>A0A4Y2H9X4</accession>
<evidence type="ECO:0000313" key="1">
    <source>
        <dbReference type="EMBL" id="GBM61935.1"/>
    </source>
</evidence>
<comment type="caution">
    <text evidence="1">The sequence shown here is derived from an EMBL/GenBank/DDBJ whole genome shotgun (WGS) entry which is preliminary data.</text>
</comment>
<dbReference type="AlphaFoldDB" id="A0A4Y2H9X4"/>
<dbReference type="Proteomes" id="UP000499080">
    <property type="component" value="Unassembled WGS sequence"/>
</dbReference>
<dbReference type="PANTHER" id="PTHR46060">
    <property type="entry name" value="MARINER MOS1 TRANSPOSASE-LIKE PROTEIN"/>
    <property type="match status" value="1"/>
</dbReference>
<proteinExistence type="predicted"/>
<gene>
    <name evidence="1" type="ORF">AVEN_272799_1</name>
</gene>
<evidence type="ECO:0000313" key="2">
    <source>
        <dbReference type="Proteomes" id="UP000499080"/>
    </source>
</evidence>
<protein>
    <recommendedName>
        <fullName evidence="3">Mos1 transposase HTH domain-containing protein</fullName>
    </recommendedName>
</protein>
<reference evidence="1 2" key="1">
    <citation type="journal article" date="2019" name="Sci. Rep.">
        <title>Orb-weaving spider Araneus ventricosus genome elucidates the spidroin gene catalogue.</title>
        <authorList>
            <person name="Kono N."/>
            <person name="Nakamura H."/>
            <person name="Ohtoshi R."/>
            <person name="Moran D.A.P."/>
            <person name="Shinohara A."/>
            <person name="Yoshida Y."/>
            <person name="Fujiwara M."/>
            <person name="Mori M."/>
            <person name="Tomita M."/>
            <person name="Arakawa K."/>
        </authorList>
    </citation>
    <scope>NUCLEOTIDE SEQUENCE [LARGE SCALE GENOMIC DNA]</scope>
</reference>
<organism evidence="1 2">
    <name type="scientific">Araneus ventricosus</name>
    <name type="common">Orbweaver spider</name>
    <name type="synonym">Epeira ventricosa</name>
    <dbReference type="NCBI Taxonomy" id="182803"/>
    <lineage>
        <taxon>Eukaryota</taxon>
        <taxon>Metazoa</taxon>
        <taxon>Ecdysozoa</taxon>
        <taxon>Arthropoda</taxon>
        <taxon>Chelicerata</taxon>
        <taxon>Arachnida</taxon>
        <taxon>Araneae</taxon>
        <taxon>Araneomorphae</taxon>
        <taxon>Entelegynae</taxon>
        <taxon>Araneoidea</taxon>
        <taxon>Araneidae</taxon>
        <taxon>Araneus</taxon>
    </lineage>
</organism>
<dbReference type="InterPro" id="IPR052709">
    <property type="entry name" value="Transposase-MT_Hybrid"/>
</dbReference>
<dbReference type="OrthoDB" id="8190404at2759"/>
<sequence length="106" mass="12497">MLKYVYGDDTVTLKTVYTWFKKFSYGSENVDDDHRSGRSITSRTGTNIDRVRELTVTLVKQLLAQHRVIELWHQLYSRDLSSRDFFLFPKLKVGLKGRRFADITHI</sequence>
<keyword evidence="2" id="KW-1185">Reference proteome</keyword>